<dbReference type="AlphaFoldDB" id="X0WQL4"/>
<protein>
    <recommendedName>
        <fullName evidence="5">Carbohydrate kinase FGGY N-terminal domain-containing protein</fullName>
    </recommendedName>
</protein>
<evidence type="ECO:0000256" key="2">
    <source>
        <dbReference type="ARBA" id="ARBA00022777"/>
    </source>
</evidence>
<dbReference type="GO" id="GO:0005737">
    <property type="term" value="C:cytoplasm"/>
    <property type="evidence" value="ECO:0007669"/>
    <property type="project" value="TreeGrafter"/>
</dbReference>
<dbReference type="SUPFAM" id="SSF53067">
    <property type="entry name" value="Actin-like ATPase domain"/>
    <property type="match status" value="1"/>
</dbReference>
<comment type="caution">
    <text evidence="4">The sequence shown here is derived from an EMBL/GenBank/DDBJ whole genome shotgun (WGS) entry which is preliminary data.</text>
</comment>
<keyword evidence="2" id="KW-0418">Kinase</keyword>
<dbReference type="GO" id="GO:0019321">
    <property type="term" value="P:pentose metabolic process"/>
    <property type="evidence" value="ECO:0007669"/>
    <property type="project" value="TreeGrafter"/>
</dbReference>
<evidence type="ECO:0000256" key="3">
    <source>
        <dbReference type="SAM" id="MobiDB-lite"/>
    </source>
</evidence>
<dbReference type="InterPro" id="IPR043129">
    <property type="entry name" value="ATPase_NBD"/>
</dbReference>
<dbReference type="Gene3D" id="3.30.420.40">
    <property type="match status" value="1"/>
</dbReference>
<evidence type="ECO:0000313" key="4">
    <source>
        <dbReference type="EMBL" id="GAG33284.1"/>
    </source>
</evidence>
<dbReference type="PANTHER" id="PTHR43435">
    <property type="entry name" value="RIBULOKINASE"/>
    <property type="match status" value="1"/>
</dbReference>
<accession>X0WQL4</accession>
<evidence type="ECO:0008006" key="5">
    <source>
        <dbReference type="Google" id="ProtNLM"/>
    </source>
</evidence>
<feature type="non-terminal residue" evidence="4">
    <location>
        <position position="148"/>
    </location>
</feature>
<dbReference type="GO" id="GO:0019150">
    <property type="term" value="F:D-ribulokinase activity"/>
    <property type="evidence" value="ECO:0007669"/>
    <property type="project" value="TreeGrafter"/>
</dbReference>
<dbReference type="EMBL" id="BARS01044169">
    <property type="protein sequence ID" value="GAG33284.1"/>
    <property type="molecule type" value="Genomic_DNA"/>
</dbReference>
<proteinExistence type="predicted"/>
<feature type="compositionally biased region" description="Basic and acidic residues" evidence="3">
    <location>
        <begin position="137"/>
        <end position="148"/>
    </location>
</feature>
<name>X0WQL4_9ZZZZ</name>
<sequence>MGRYALGLDFGTETVRALVVDCGNGEEAAEAVVPYAHGVITENLPGLREPLPPDFALQHPEDYIDACVAAISGVTKVISPEDIIGVGVDFTACTILPIKRDGTPLMKIEPFRKNPHAWVKLWKHHAAQPEADSVNQRAHERNEPFLKY</sequence>
<gene>
    <name evidence="4" type="ORF">S01H1_66776</name>
</gene>
<organism evidence="4">
    <name type="scientific">marine sediment metagenome</name>
    <dbReference type="NCBI Taxonomy" id="412755"/>
    <lineage>
        <taxon>unclassified sequences</taxon>
        <taxon>metagenomes</taxon>
        <taxon>ecological metagenomes</taxon>
    </lineage>
</organism>
<feature type="region of interest" description="Disordered" evidence="3">
    <location>
        <begin position="129"/>
        <end position="148"/>
    </location>
</feature>
<keyword evidence="1" id="KW-0808">Transferase</keyword>
<evidence type="ECO:0000256" key="1">
    <source>
        <dbReference type="ARBA" id="ARBA00022679"/>
    </source>
</evidence>
<reference evidence="4" key="1">
    <citation type="journal article" date="2014" name="Front. Microbiol.">
        <title>High frequency of phylogenetically diverse reductive dehalogenase-homologous genes in deep subseafloor sedimentary metagenomes.</title>
        <authorList>
            <person name="Kawai M."/>
            <person name="Futagami T."/>
            <person name="Toyoda A."/>
            <person name="Takaki Y."/>
            <person name="Nishi S."/>
            <person name="Hori S."/>
            <person name="Arai W."/>
            <person name="Tsubouchi T."/>
            <person name="Morono Y."/>
            <person name="Uchiyama I."/>
            <person name="Ito T."/>
            <person name="Fujiyama A."/>
            <person name="Inagaki F."/>
            <person name="Takami H."/>
        </authorList>
    </citation>
    <scope>NUCLEOTIDE SEQUENCE</scope>
    <source>
        <strain evidence="4">Expedition CK06-06</strain>
    </source>
</reference>
<dbReference type="PANTHER" id="PTHR43435:SF4">
    <property type="entry name" value="FGGY CARBOHYDRATE KINASE DOMAIN-CONTAINING PROTEIN"/>
    <property type="match status" value="1"/>
</dbReference>